<dbReference type="AlphaFoldDB" id="A0A3S0VUF2"/>
<protein>
    <submittedName>
        <fullName evidence="7">TetR/AcrR family transcriptional regulator</fullName>
    </submittedName>
</protein>
<gene>
    <name evidence="7" type="ORF">ELQ94_09925</name>
</gene>
<dbReference type="PROSITE" id="PS50977">
    <property type="entry name" value="HTH_TETR_2"/>
    <property type="match status" value="1"/>
</dbReference>
<comment type="caution">
    <text evidence="7">The sequence shown here is derived from an EMBL/GenBank/DDBJ whole genome shotgun (WGS) entry which is preliminary data.</text>
</comment>
<evidence type="ECO:0000256" key="3">
    <source>
        <dbReference type="ARBA" id="ARBA00023125"/>
    </source>
</evidence>
<feature type="domain" description="HTH tetR-type" evidence="6">
    <location>
        <begin position="13"/>
        <end position="73"/>
    </location>
</feature>
<dbReference type="EMBL" id="RZGZ01000002">
    <property type="protein sequence ID" value="RUR01765.1"/>
    <property type="molecule type" value="Genomic_DNA"/>
</dbReference>
<evidence type="ECO:0000313" key="8">
    <source>
        <dbReference type="Proteomes" id="UP000274909"/>
    </source>
</evidence>
<keyword evidence="2" id="KW-0805">Transcription regulation</keyword>
<proteinExistence type="predicted"/>
<evidence type="ECO:0000256" key="4">
    <source>
        <dbReference type="ARBA" id="ARBA00023163"/>
    </source>
</evidence>
<keyword evidence="3 5" id="KW-0238">DNA-binding</keyword>
<name>A0A3S0VUF2_9MICO</name>
<dbReference type="SUPFAM" id="SSF46689">
    <property type="entry name" value="Homeodomain-like"/>
    <property type="match status" value="1"/>
</dbReference>
<dbReference type="Gene3D" id="1.10.357.10">
    <property type="entry name" value="Tetracycline Repressor, domain 2"/>
    <property type="match status" value="1"/>
</dbReference>
<dbReference type="InterPro" id="IPR039538">
    <property type="entry name" value="BetI_C"/>
</dbReference>
<dbReference type="OrthoDB" id="5118063at2"/>
<evidence type="ECO:0000256" key="2">
    <source>
        <dbReference type="ARBA" id="ARBA00023015"/>
    </source>
</evidence>
<organism evidence="7 8">
    <name type="scientific">Labedella endophytica</name>
    <dbReference type="NCBI Taxonomy" id="1523160"/>
    <lineage>
        <taxon>Bacteria</taxon>
        <taxon>Bacillati</taxon>
        <taxon>Actinomycetota</taxon>
        <taxon>Actinomycetes</taxon>
        <taxon>Micrococcales</taxon>
        <taxon>Microbacteriaceae</taxon>
        <taxon>Labedella</taxon>
    </lineage>
</organism>
<dbReference type="Pfam" id="PF13977">
    <property type="entry name" value="TetR_C_6"/>
    <property type="match status" value="1"/>
</dbReference>
<evidence type="ECO:0000256" key="1">
    <source>
        <dbReference type="ARBA" id="ARBA00022491"/>
    </source>
</evidence>
<dbReference type="Proteomes" id="UP000274909">
    <property type="component" value="Unassembled WGS sequence"/>
</dbReference>
<evidence type="ECO:0000256" key="5">
    <source>
        <dbReference type="PROSITE-ProRule" id="PRU00335"/>
    </source>
</evidence>
<dbReference type="RefSeq" id="WP_127049626.1">
    <property type="nucleotide sequence ID" value="NZ_RZGZ01000002.1"/>
</dbReference>
<dbReference type="PANTHER" id="PTHR30055">
    <property type="entry name" value="HTH-TYPE TRANSCRIPTIONAL REGULATOR RUTR"/>
    <property type="match status" value="1"/>
</dbReference>
<feature type="DNA-binding region" description="H-T-H motif" evidence="5">
    <location>
        <begin position="36"/>
        <end position="55"/>
    </location>
</feature>
<dbReference type="InterPro" id="IPR001647">
    <property type="entry name" value="HTH_TetR"/>
</dbReference>
<dbReference type="GO" id="GO:0000976">
    <property type="term" value="F:transcription cis-regulatory region binding"/>
    <property type="evidence" value="ECO:0007669"/>
    <property type="project" value="TreeGrafter"/>
</dbReference>
<dbReference type="Pfam" id="PF00440">
    <property type="entry name" value="TetR_N"/>
    <property type="match status" value="1"/>
</dbReference>
<reference evidence="7 8" key="1">
    <citation type="submission" date="2018-12" db="EMBL/GenBank/DDBJ databases">
        <authorList>
            <person name="Li F."/>
        </authorList>
    </citation>
    <scope>NUCLEOTIDE SEQUENCE [LARGE SCALE GENOMIC DNA]</scope>
    <source>
        <strain evidence="7 8">EGI 6500705</strain>
    </source>
</reference>
<dbReference type="InterPro" id="IPR009057">
    <property type="entry name" value="Homeodomain-like_sf"/>
</dbReference>
<dbReference type="InterPro" id="IPR036271">
    <property type="entry name" value="Tet_transcr_reg_TetR-rel_C_sf"/>
</dbReference>
<keyword evidence="1" id="KW-0678">Repressor</keyword>
<evidence type="ECO:0000259" key="6">
    <source>
        <dbReference type="PROSITE" id="PS50977"/>
    </source>
</evidence>
<dbReference type="PANTHER" id="PTHR30055:SF234">
    <property type="entry name" value="HTH-TYPE TRANSCRIPTIONAL REGULATOR BETI"/>
    <property type="match status" value="1"/>
</dbReference>
<keyword evidence="8" id="KW-1185">Reference proteome</keyword>
<dbReference type="SUPFAM" id="SSF48498">
    <property type="entry name" value="Tetracyclin repressor-like, C-terminal domain"/>
    <property type="match status" value="1"/>
</dbReference>
<keyword evidence="4" id="KW-0804">Transcription</keyword>
<evidence type="ECO:0000313" key="7">
    <source>
        <dbReference type="EMBL" id="RUR01765.1"/>
    </source>
</evidence>
<sequence length="205" mass="22891">MTSQPRGPYKTGIESRRRLVENAILVFGEHGYRGGSLRMIAEAVGASASQIINLFGSKHELLTAVLDRWDEQQVGEEAREGLAYVDTLRERIRYSRDNPTWVEFFLTLGSEATGQGHPAHDYFVERYDHITNRLQEEILHAAASGEIAPMEAASARAEAQQLSAMMDGLQLQWLLDPSVDLVGTFDRYLDVVVERWRTGTAPASA</sequence>
<dbReference type="InterPro" id="IPR050109">
    <property type="entry name" value="HTH-type_TetR-like_transc_reg"/>
</dbReference>
<accession>A0A3S0VUF2</accession>
<dbReference type="GO" id="GO:0003700">
    <property type="term" value="F:DNA-binding transcription factor activity"/>
    <property type="evidence" value="ECO:0007669"/>
    <property type="project" value="TreeGrafter"/>
</dbReference>